<keyword evidence="3" id="KW-1185">Reference proteome</keyword>
<proteinExistence type="predicted"/>
<dbReference type="EMBL" id="JAHUTI010003384">
    <property type="protein sequence ID" value="MED6233767.1"/>
    <property type="molecule type" value="Genomic_DNA"/>
</dbReference>
<comment type="caution">
    <text evidence="2">The sequence shown here is derived from an EMBL/GenBank/DDBJ whole genome shotgun (WGS) entry which is preliminary data.</text>
</comment>
<evidence type="ECO:0000313" key="3">
    <source>
        <dbReference type="Proteomes" id="UP001345963"/>
    </source>
</evidence>
<feature type="compositionally biased region" description="Low complexity" evidence="1">
    <location>
        <begin position="53"/>
        <end position="62"/>
    </location>
</feature>
<reference evidence="2 3" key="1">
    <citation type="submission" date="2021-07" db="EMBL/GenBank/DDBJ databases">
        <authorList>
            <person name="Palmer J.M."/>
        </authorList>
    </citation>
    <scope>NUCLEOTIDE SEQUENCE [LARGE SCALE GENOMIC DNA]</scope>
    <source>
        <strain evidence="2 3">AT_MEX2019</strain>
        <tissue evidence="2">Muscle</tissue>
    </source>
</reference>
<protein>
    <submittedName>
        <fullName evidence="2">Uncharacterized protein</fullName>
    </submittedName>
</protein>
<evidence type="ECO:0000313" key="2">
    <source>
        <dbReference type="EMBL" id="MED6233767.1"/>
    </source>
</evidence>
<accession>A0ABU7A6Q6</accession>
<dbReference type="Proteomes" id="UP001345963">
    <property type="component" value="Unassembled WGS sequence"/>
</dbReference>
<organism evidence="2 3">
    <name type="scientific">Ataeniobius toweri</name>
    <dbReference type="NCBI Taxonomy" id="208326"/>
    <lineage>
        <taxon>Eukaryota</taxon>
        <taxon>Metazoa</taxon>
        <taxon>Chordata</taxon>
        <taxon>Craniata</taxon>
        <taxon>Vertebrata</taxon>
        <taxon>Euteleostomi</taxon>
        <taxon>Actinopterygii</taxon>
        <taxon>Neopterygii</taxon>
        <taxon>Teleostei</taxon>
        <taxon>Neoteleostei</taxon>
        <taxon>Acanthomorphata</taxon>
        <taxon>Ovalentaria</taxon>
        <taxon>Atherinomorphae</taxon>
        <taxon>Cyprinodontiformes</taxon>
        <taxon>Goodeidae</taxon>
        <taxon>Ataeniobius</taxon>
    </lineage>
</organism>
<feature type="region of interest" description="Disordered" evidence="1">
    <location>
        <begin position="49"/>
        <end position="84"/>
    </location>
</feature>
<evidence type="ECO:0000256" key="1">
    <source>
        <dbReference type="SAM" id="MobiDB-lite"/>
    </source>
</evidence>
<feature type="compositionally biased region" description="Basic and acidic residues" evidence="1">
    <location>
        <begin position="63"/>
        <end position="75"/>
    </location>
</feature>
<gene>
    <name evidence="2" type="ORF">ATANTOWER_016349</name>
</gene>
<sequence length="84" mass="9204">MPLLPPKALHIFQSHQMSSSISFLHNLRHGPRTILEKDLSAVTLDQMLVPGESSRSSSSKLSTGREKPGWNDKGGHRTSARKSG</sequence>
<name>A0ABU7A6Q6_9TELE</name>